<dbReference type="AlphaFoldDB" id="A0A6J7FKB1"/>
<name>A0A6J7FKB1_9ZZZZ</name>
<evidence type="ECO:0000313" key="1">
    <source>
        <dbReference type="EMBL" id="CAB4896072.1"/>
    </source>
</evidence>
<proteinExistence type="predicted"/>
<sequence>MAADPHVDAFRAFLAEHGMTTSLQAPPHQAVHIYAGNHVVRTFYLDRSKAVWDRAAWGPAIREVLSLLRRRPTAAQADALRLVAAGGVKLGRPRAWGTYWHETDATALVCQRALGACALRCWISTADIWTCRMVLTGLGEHALTRAPVVDRPQLDLFEVAA</sequence>
<gene>
    <name evidence="1" type="ORF">UFOPK3564_00305</name>
</gene>
<organism evidence="1">
    <name type="scientific">freshwater metagenome</name>
    <dbReference type="NCBI Taxonomy" id="449393"/>
    <lineage>
        <taxon>unclassified sequences</taxon>
        <taxon>metagenomes</taxon>
        <taxon>ecological metagenomes</taxon>
    </lineage>
</organism>
<accession>A0A6J7FKB1</accession>
<protein>
    <submittedName>
        <fullName evidence="1">Unannotated protein</fullName>
    </submittedName>
</protein>
<dbReference type="EMBL" id="CAFBMK010000010">
    <property type="protein sequence ID" value="CAB4896072.1"/>
    <property type="molecule type" value="Genomic_DNA"/>
</dbReference>
<reference evidence="1" key="1">
    <citation type="submission" date="2020-05" db="EMBL/GenBank/DDBJ databases">
        <authorList>
            <person name="Chiriac C."/>
            <person name="Salcher M."/>
            <person name="Ghai R."/>
            <person name="Kavagutti S V."/>
        </authorList>
    </citation>
    <scope>NUCLEOTIDE SEQUENCE</scope>
</reference>